<evidence type="ECO:0000259" key="1">
    <source>
        <dbReference type="Pfam" id="PF08400"/>
    </source>
</evidence>
<name>A0A763CLW9_SALER</name>
<dbReference type="InterPro" id="IPR008969">
    <property type="entry name" value="CarboxyPept-like_regulatory"/>
</dbReference>
<feature type="domain" description="Lambda-like tail fibre protein N-terminal" evidence="1">
    <location>
        <begin position="3"/>
        <end position="127"/>
    </location>
</feature>
<evidence type="ECO:0000313" key="2">
    <source>
        <dbReference type="EMBL" id="HAG4158960.1"/>
    </source>
</evidence>
<protein>
    <recommendedName>
        <fullName evidence="1">Lambda-like tail fibre protein N-terminal domain-containing protein</fullName>
    </recommendedName>
</protein>
<organism evidence="2">
    <name type="scientific">Salmonella enterica</name>
    <name type="common">Salmonella choleraesuis</name>
    <dbReference type="NCBI Taxonomy" id="28901"/>
    <lineage>
        <taxon>Bacteria</taxon>
        <taxon>Pseudomonadati</taxon>
        <taxon>Pseudomonadota</taxon>
        <taxon>Gammaproteobacteria</taxon>
        <taxon>Enterobacterales</taxon>
        <taxon>Enterobacteriaceae</taxon>
        <taxon>Salmonella</taxon>
    </lineage>
</organism>
<dbReference type="EMBL" id="DAAYGO010000017">
    <property type="protein sequence ID" value="HAG4158960.1"/>
    <property type="molecule type" value="Genomic_DNA"/>
</dbReference>
<dbReference type="Gene3D" id="2.60.40.1120">
    <property type="entry name" value="Carboxypeptidase-like, regulatory domain"/>
    <property type="match status" value="1"/>
</dbReference>
<gene>
    <name evidence="2" type="ORF">G8445_004346</name>
</gene>
<dbReference type="Pfam" id="PF08400">
    <property type="entry name" value="phage_tail_N"/>
    <property type="match status" value="1"/>
</dbReference>
<dbReference type="SUPFAM" id="SSF49464">
    <property type="entry name" value="Carboxypeptidase regulatory domain-like"/>
    <property type="match status" value="1"/>
</dbReference>
<dbReference type="AlphaFoldDB" id="A0A763CLW9"/>
<proteinExistence type="predicted"/>
<dbReference type="InterPro" id="IPR013609">
    <property type="entry name" value="Stf-like_N"/>
</dbReference>
<accession>A0A763CLW9</accession>
<comment type="caution">
    <text evidence="2">The sequence shown here is derived from an EMBL/GenBank/DDBJ whole genome shotgun (WGS) entry which is preliminary data.</text>
</comment>
<reference evidence="2" key="1">
    <citation type="journal article" date="2018" name="Genome Biol.">
        <title>SKESA: strategic k-mer extension for scrupulous assemblies.</title>
        <authorList>
            <person name="Souvorov A."/>
            <person name="Agarwala R."/>
            <person name="Lipman D.J."/>
        </authorList>
    </citation>
    <scope>NUCLEOTIDE SEQUENCE</scope>
    <source>
        <strain evidence="2">MA.MC_05-0132</strain>
    </source>
</reference>
<sequence length="506" mass="54671">MTVIKGTITDATGQPLAGATITFTALQNTAEMLRSVATYITTERGEYDFTVTPGVYSVRLSQNGTGGFELGSVHIYDDSPDGTLNSFLNAKNSDTRPEALRQFDALVQRAETAADTSGSGADSAAASAAVAGQYAEAAKTHAKQAAASEEAAGGYAQAAAGSASAAGSSAAQAAESHTGAQQALEEARQIAKDMVKPPPVFYCPAEERGIWQRSYDGTERTSKWTFSGNLTRSSYDVVFSGPDAWEVRYPLSEPANPLRYGFSTRFSVLLNDDRDTALEGKDLMEVRLAIPDDALPPGFSVPPATPDRPYLVLGWVARYQDNKLLILPLDSTETPSDRFAALSGFRRGNWFHFGLSLSPGSPWQYFMNESSRNGVPLRPIRTGVSTPVNTLCIRSMTPAKETHFSYLEVVAPHEVFSHRLTPEDDGATFYFPWGYYSDSGLILPDTELPPGFSVTSLAETFVYPSILLENNNMTFITVSGDPTSGNKTGSGKQWITHVGNKIWNIR</sequence>
<reference evidence="2" key="2">
    <citation type="submission" date="2020-02" db="EMBL/GenBank/DDBJ databases">
        <authorList>
            <consortium name="NCBI Pathogen Detection Project"/>
        </authorList>
    </citation>
    <scope>NUCLEOTIDE SEQUENCE</scope>
    <source>
        <strain evidence="2">MA.MC_05-0132</strain>
    </source>
</reference>